<reference evidence="1 2" key="1">
    <citation type="journal article" date="2018" name="Mol. Ecol.">
        <title>The obligate alkalophilic soda-lake fungus Sodiomyces alkalinus has shifted to a protein diet.</title>
        <authorList>
            <person name="Grum-Grzhimaylo A.A."/>
            <person name="Falkoski D.L."/>
            <person name="van den Heuvel J."/>
            <person name="Valero-Jimenez C.A."/>
            <person name="Min B."/>
            <person name="Choi I.G."/>
            <person name="Lipzen A."/>
            <person name="Daum C.G."/>
            <person name="Aanen D.K."/>
            <person name="Tsang A."/>
            <person name="Henrissat B."/>
            <person name="Bilanenko E.N."/>
            <person name="de Vries R.P."/>
            <person name="van Kan J.A.L."/>
            <person name="Grigoriev I.V."/>
            <person name="Debets A.J.M."/>
        </authorList>
    </citation>
    <scope>NUCLEOTIDE SEQUENCE [LARGE SCALE GENOMIC DNA]</scope>
    <source>
        <strain evidence="1 2">F11</strain>
    </source>
</reference>
<dbReference type="EMBL" id="ML119061">
    <property type="protein sequence ID" value="ROT35524.1"/>
    <property type="molecule type" value="Genomic_DNA"/>
</dbReference>
<dbReference type="AlphaFoldDB" id="A0A3N2PM90"/>
<sequence>MGFQWRTTQSSLFDAFLVLKISVFDSCPLLSFASPRWSPSNGLTIALPIWLSFFWGGVLTGHGGKNMGVGGGVVGRSPCIRITVAVLSLRTCSLLITKSYSQPEVRNISLASCILIISSRRILLRLSQGLASGSGPGENRDSNRSSHIPQRPALFLHRQKSMADFSVLGNRARAS</sequence>
<keyword evidence="2" id="KW-1185">Reference proteome</keyword>
<name>A0A3N2PM90_SODAK</name>
<dbReference type="Proteomes" id="UP000272025">
    <property type="component" value="Unassembled WGS sequence"/>
</dbReference>
<evidence type="ECO:0000313" key="2">
    <source>
        <dbReference type="Proteomes" id="UP000272025"/>
    </source>
</evidence>
<dbReference type="GeneID" id="39584062"/>
<proteinExistence type="predicted"/>
<evidence type="ECO:0000313" key="1">
    <source>
        <dbReference type="EMBL" id="ROT35524.1"/>
    </source>
</evidence>
<dbReference type="RefSeq" id="XP_028463330.1">
    <property type="nucleotide sequence ID" value="XM_028615585.1"/>
</dbReference>
<protein>
    <submittedName>
        <fullName evidence="1">Uncharacterized protein</fullName>
    </submittedName>
</protein>
<gene>
    <name evidence="1" type="ORF">SODALDRAFT_68970</name>
</gene>
<accession>A0A3N2PM90</accession>
<organism evidence="1 2">
    <name type="scientific">Sodiomyces alkalinus (strain CBS 110278 / VKM F-3762 / F11)</name>
    <name type="common">Alkaliphilic filamentous fungus</name>
    <dbReference type="NCBI Taxonomy" id="1314773"/>
    <lineage>
        <taxon>Eukaryota</taxon>
        <taxon>Fungi</taxon>
        <taxon>Dikarya</taxon>
        <taxon>Ascomycota</taxon>
        <taxon>Pezizomycotina</taxon>
        <taxon>Sordariomycetes</taxon>
        <taxon>Hypocreomycetidae</taxon>
        <taxon>Glomerellales</taxon>
        <taxon>Plectosphaerellaceae</taxon>
        <taxon>Sodiomyces</taxon>
    </lineage>
</organism>